<dbReference type="RefSeq" id="WP_097441511.1">
    <property type="nucleotide sequence ID" value="NZ_NBWU01000001.1"/>
</dbReference>
<protein>
    <recommendedName>
        <fullName evidence="3">DUF1963 domain-containing protein</fullName>
    </recommendedName>
</protein>
<evidence type="ECO:0008006" key="3">
    <source>
        <dbReference type="Google" id="ProtNLM"/>
    </source>
</evidence>
<reference evidence="1 2" key="1">
    <citation type="submission" date="2017-04" db="EMBL/GenBank/DDBJ databases">
        <title>A new member of the family Flavobacteriaceae isolated from ascidians.</title>
        <authorList>
            <person name="Chen L."/>
        </authorList>
    </citation>
    <scope>NUCLEOTIDE SEQUENCE [LARGE SCALE GENOMIC DNA]</scope>
    <source>
        <strain evidence="1 2">HQA918</strain>
    </source>
</reference>
<evidence type="ECO:0000313" key="2">
    <source>
        <dbReference type="Proteomes" id="UP000219559"/>
    </source>
</evidence>
<gene>
    <name evidence="1" type="ORF">B7P33_01410</name>
</gene>
<dbReference type="Proteomes" id="UP000219559">
    <property type="component" value="Unassembled WGS sequence"/>
</dbReference>
<comment type="caution">
    <text evidence="1">The sequence shown here is derived from an EMBL/GenBank/DDBJ whole genome shotgun (WGS) entry which is preliminary data.</text>
</comment>
<name>A0A2A4GBL4_9FLAO</name>
<sequence>MTIPEIKLIPKPESEEGRQALGYKWNNIAGTRHKLGGKPDGLPVQEYPLCDSCKSTMTFYAQIDSIGDDYDLADCMLIHSFVCFDCYEVKSQLTQSLV</sequence>
<dbReference type="EMBL" id="NBWU01000001">
    <property type="protein sequence ID" value="PCE65987.1"/>
    <property type="molecule type" value="Genomic_DNA"/>
</dbReference>
<accession>A0A2A4GBL4</accession>
<evidence type="ECO:0000313" key="1">
    <source>
        <dbReference type="EMBL" id="PCE65987.1"/>
    </source>
</evidence>
<keyword evidence="2" id="KW-1185">Reference proteome</keyword>
<proteinExistence type="predicted"/>
<organism evidence="1 2">
    <name type="scientific">Sediminicola luteus</name>
    <dbReference type="NCBI Taxonomy" id="319238"/>
    <lineage>
        <taxon>Bacteria</taxon>
        <taxon>Pseudomonadati</taxon>
        <taxon>Bacteroidota</taxon>
        <taxon>Flavobacteriia</taxon>
        <taxon>Flavobacteriales</taxon>
        <taxon>Flavobacteriaceae</taxon>
        <taxon>Sediminicola</taxon>
    </lineage>
</organism>
<dbReference type="OrthoDB" id="5351532at2"/>
<dbReference type="AlphaFoldDB" id="A0A2A4GBL4"/>